<feature type="transmembrane region" description="Helical" evidence="1">
    <location>
        <begin position="44"/>
        <end position="64"/>
    </location>
</feature>
<keyword evidence="1" id="KW-1133">Transmembrane helix</keyword>
<comment type="caution">
    <text evidence="2">The sequence shown here is derived from an EMBL/GenBank/DDBJ whole genome shotgun (WGS) entry which is preliminary data.</text>
</comment>
<evidence type="ECO:0000313" key="2">
    <source>
        <dbReference type="EMBL" id="MDR7320333.1"/>
    </source>
</evidence>
<evidence type="ECO:0000313" key="3">
    <source>
        <dbReference type="Proteomes" id="UP001183629"/>
    </source>
</evidence>
<name>A0AAE3ZLF4_9ACTN</name>
<dbReference type="RefSeq" id="WP_310408794.1">
    <property type="nucleotide sequence ID" value="NZ_JAVDYC010000001.1"/>
</dbReference>
<evidence type="ECO:0000256" key="1">
    <source>
        <dbReference type="SAM" id="Phobius"/>
    </source>
</evidence>
<sequence length="100" mass="10154">MTNLRWAGTAVAALCLGVLALGWPYLLGGWVAGAFGAGAAVRTGVAWALEACYLVGLPLVVALSRRSALGTGRVTGVLLPAVYAVFGVVLLAVTILLFTP</sequence>
<organism evidence="2 3">
    <name type="scientific">Catenuloplanes niger</name>
    <dbReference type="NCBI Taxonomy" id="587534"/>
    <lineage>
        <taxon>Bacteria</taxon>
        <taxon>Bacillati</taxon>
        <taxon>Actinomycetota</taxon>
        <taxon>Actinomycetes</taxon>
        <taxon>Micromonosporales</taxon>
        <taxon>Micromonosporaceae</taxon>
        <taxon>Catenuloplanes</taxon>
    </lineage>
</organism>
<keyword evidence="3" id="KW-1185">Reference proteome</keyword>
<gene>
    <name evidence="2" type="ORF">J2S44_000583</name>
</gene>
<accession>A0AAE3ZLF4</accession>
<proteinExistence type="predicted"/>
<feature type="transmembrane region" description="Helical" evidence="1">
    <location>
        <begin position="76"/>
        <end position="98"/>
    </location>
</feature>
<protein>
    <submittedName>
        <fullName evidence="2">Uncharacterized protein</fullName>
    </submittedName>
</protein>
<dbReference type="Proteomes" id="UP001183629">
    <property type="component" value="Unassembled WGS sequence"/>
</dbReference>
<reference evidence="2 3" key="1">
    <citation type="submission" date="2023-07" db="EMBL/GenBank/DDBJ databases">
        <title>Sequencing the genomes of 1000 actinobacteria strains.</title>
        <authorList>
            <person name="Klenk H.-P."/>
        </authorList>
    </citation>
    <scope>NUCLEOTIDE SEQUENCE [LARGE SCALE GENOMIC DNA]</scope>
    <source>
        <strain evidence="2 3">DSM 44711</strain>
    </source>
</reference>
<dbReference type="EMBL" id="JAVDYC010000001">
    <property type="protein sequence ID" value="MDR7320333.1"/>
    <property type="molecule type" value="Genomic_DNA"/>
</dbReference>
<keyword evidence="1" id="KW-0812">Transmembrane</keyword>
<dbReference type="AlphaFoldDB" id="A0AAE3ZLF4"/>
<keyword evidence="1" id="KW-0472">Membrane</keyword>